<name>A0AA42DK60_9FIRM</name>
<accession>A0AA42DK60</accession>
<evidence type="ECO:0000313" key="1">
    <source>
        <dbReference type="EMBL" id="MDA3730198.1"/>
    </source>
</evidence>
<keyword evidence="2" id="KW-1185">Reference proteome</keyword>
<protein>
    <submittedName>
        <fullName evidence="1">Uncharacterized protein</fullName>
    </submittedName>
</protein>
<comment type="caution">
    <text evidence="1">The sequence shown here is derived from an EMBL/GenBank/DDBJ whole genome shotgun (WGS) entry which is preliminary data.</text>
</comment>
<dbReference type="EMBL" id="JAQIFT010000010">
    <property type="protein sequence ID" value="MDA3730198.1"/>
    <property type="molecule type" value="Genomic_DNA"/>
</dbReference>
<organism evidence="1 2">
    <name type="scientific">Holtiella tumoricola</name>
    <dbReference type="NCBI Taxonomy" id="3018743"/>
    <lineage>
        <taxon>Bacteria</taxon>
        <taxon>Bacillati</taxon>
        <taxon>Bacillota</taxon>
        <taxon>Clostridia</taxon>
        <taxon>Lachnospirales</taxon>
        <taxon>Cellulosilyticaceae</taxon>
        <taxon>Holtiella</taxon>
    </lineage>
</organism>
<proteinExistence type="predicted"/>
<dbReference type="Proteomes" id="UP001169242">
    <property type="component" value="Unassembled WGS sequence"/>
</dbReference>
<sequence length="144" mass="16973">MSKLLSKQELEAHINQFRDILAHFDYSQLKNIRFFNLESLYNYMDTVEGNPFQEQYQALQSELDFLQPYLPFVSSERAAHFLTAMSKAKDDEEIAEIKKDYTQKLRKDFINVARTMTTNDQWASLLSTCEEIRLHKEESSLASY</sequence>
<gene>
    <name evidence="1" type="ORF">PBV87_01535</name>
</gene>
<dbReference type="RefSeq" id="WP_053984724.1">
    <property type="nucleotide sequence ID" value="NZ_JAQIFT010000010.1"/>
</dbReference>
<dbReference type="AlphaFoldDB" id="A0AA42DK60"/>
<evidence type="ECO:0000313" key="2">
    <source>
        <dbReference type="Proteomes" id="UP001169242"/>
    </source>
</evidence>
<reference evidence="1" key="1">
    <citation type="journal article" date="2023" name="Int. J. Syst. Evol. Microbiol.">
        <title>&lt;i&gt;Holtiella tumoricola&lt;/i&gt; gen. nov. sp. nov., isolated from a human clinical sample.</title>
        <authorList>
            <person name="Allen-Vercoe E."/>
            <person name="Daigneault M.C."/>
            <person name="Vancuren S.J."/>
            <person name="Cochrane K."/>
            <person name="O'Neal L.L."/>
            <person name="Sankaranarayanan K."/>
            <person name="Lawson P.A."/>
        </authorList>
    </citation>
    <scope>NUCLEOTIDE SEQUENCE</scope>
    <source>
        <strain evidence="1">CC70A</strain>
    </source>
</reference>